<comment type="similarity">
    <text evidence="1 5">Belongs to the bacterial ribosomal protein bL28 family.</text>
</comment>
<dbReference type="NCBIfam" id="TIGR00009">
    <property type="entry name" value="L28"/>
    <property type="match status" value="1"/>
</dbReference>
<dbReference type="InterPro" id="IPR001383">
    <property type="entry name" value="Ribosomal_bL28_bact-type"/>
</dbReference>
<accession>A0A3L7JJH1</accession>
<dbReference type="Gene3D" id="2.30.170.40">
    <property type="entry name" value="Ribosomal protein L28/L24"/>
    <property type="match status" value="1"/>
</dbReference>
<dbReference type="PANTHER" id="PTHR13528:SF2">
    <property type="entry name" value="LARGE RIBOSOMAL SUBUNIT PROTEIN BL28M"/>
    <property type="match status" value="1"/>
</dbReference>
<dbReference type="GO" id="GO:0022625">
    <property type="term" value="C:cytosolic large ribosomal subunit"/>
    <property type="evidence" value="ECO:0007669"/>
    <property type="project" value="TreeGrafter"/>
</dbReference>
<organism evidence="6 7">
    <name type="scientific">Notoacmeibacter ruber</name>
    <dbReference type="NCBI Taxonomy" id="2670375"/>
    <lineage>
        <taxon>Bacteria</taxon>
        <taxon>Pseudomonadati</taxon>
        <taxon>Pseudomonadota</taxon>
        <taxon>Alphaproteobacteria</taxon>
        <taxon>Hyphomicrobiales</taxon>
        <taxon>Notoacmeibacteraceae</taxon>
        <taxon>Notoacmeibacter</taxon>
    </lineage>
</organism>
<evidence type="ECO:0000256" key="1">
    <source>
        <dbReference type="ARBA" id="ARBA00008760"/>
    </source>
</evidence>
<evidence type="ECO:0000256" key="3">
    <source>
        <dbReference type="ARBA" id="ARBA00023274"/>
    </source>
</evidence>
<name>A0A3L7JJH1_9HYPH</name>
<reference evidence="6 7" key="1">
    <citation type="submission" date="2018-10" db="EMBL/GenBank/DDBJ databases">
        <title>Notoacmeibacter sp. M2BS9Y-3-1, whole genome shotgun sequence.</title>
        <authorList>
            <person name="Tuo L."/>
        </authorList>
    </citation>
    <scope>NUCLEOTIDE SEQUENCE [LARGE SCALE GENOMIC DNA]</scope>
    <source>
        <strain evidence="6 7">M2BS9Y-3-1</strain>
    </source>
</reference>
<dbReference type="AlphaFoldDB" id="A0A3L7JJH1"/>
<keyword evidence="2 5" id="KW-0689">Ribosomal protein</keyword>
<evidence type="ECO:0000256" key="2">
    <source>
        <dbReference type="ARBA" id="ARBA00022980"/>
    </source>
</evidence>
<dbReference type="InterPro" id="IPR026569">
    <property type="entry name" value="Ribosomal_bL28"/>
</dbReference>
<evidence type="ECO:0000313" key="6">
    <source>
        <dbReference type="EMBL" id="RLQ88632.1"/>
    </source>
</evidence>
<protein>
    <recommendedName>
        <fullName evidence="4 5">Large ribosomal subunit protein bL28</fullName>
    </recommendedName>
</protein>
<keyword evidence="3 5" id="KW-0687">Ribonucleoprotein</keyword>
<dbReference type="EMBL" id="RCWN01000001">
    <property type="protein sequence ID" value="RLQ88632.1"/>
    <property type="molecule type" value="Genomic_DNA"/>
</dbReference>
<evidence type="ECO:0000313" key="7">
    <source>
        <dbReference type="Proteomes" id="UP000281094"/>
    </source>
</evidence>
<keyword evidence="7" id="KW-1185">Reference proteome</keyword>
<dbReference type="GO" id="GO:0006412">
    <property type="term" value="P:translation"/>
    <property type="evidence" value="ECO:0007669"/>
    <property type="project" value="UniProtKB-UniRule"/>
</dbReference>
<dbReference type="PANTHER" id="PTHR13528">
    <property type="entry name" value="39S RIBOSOMAL PROTEIN L28, MITOCHONDRIAL"/>
    <property type="match status" value="1"/>
</dbReference>
<dbReference type="Pfam" id="PF00830">
    <property type="entry name" value="Ribosomal_L28"/>
    <property type="match status" value="1"/>
</dbReference>
<dbReference type="RefSeq" id="WP_121645598.1">
    <property type="nucleotide sequence ID" value="NZ_RCWN01000001.1"/>
</dbReference>
<dbReference type="SUPFAM" id="SSF143800">
    <property type="entry name" value="L28p-like"/>
    <property type="match status" value="1"/>
</dbReference>
<dbReference type="InterPro" id="IPR037147">
    <property type="entry name" value="Ribosomal_bL28_sf"/>
</dbReference>
<dbReference type="InterPro" id="IPR034704">
    <property type="entry name" value="Ribosomal_bL28/bL31-like_sf"/>
</dbReference>
<dbReference type="Proteomes" id="UP000281094">
    <property type="component" value="Unassembled WGS sequence"/>
</dbReference>
<sequence>MSRICELTGKGVLVGNNVSHANNKTKRRFLPNLVNVSLMSDATGQSYRLRVSAAALRTVEHRGGLDNFLMKSRNEILSQRARLIKRQVQKALDKENLPAA</sequence>
<dbReference type="GO" id="GO:0003735">
    <property type="term" value="F:structural constituent of ribosome"/>
    <property type="evidence" value="ECO:0007669"/>
    <property type="project" value="InterPro"/>
</dbReference>
<dbReference type="HAMAP" id="MF_00373">
    <property type="entry name" value="Ribosomal_bL28"/>
    <property type="match status" value="1"/>
</dbReference>
<evidence type="ECO:0000256" key="4">
    <source>
        <dbReference type="ARBA" id="ARBA00035174"/>
    </source>
</evidence>
<comment type="caution">
    <text evidence="6">The sequence shown here is derived from an EMBL/GenBank/DDBJ whole genome shotgun (WGS) entry which is preliminary data.</text>
</comment>
<gene>
    <name evidence="5" type="primary">rpmB</name>
    <name evidence="6" type="ORF">D8780_10830</name>
</gene>
<proteinExistence type="inferred from homology"/>
<evidence type="ECO:0000256" key="5">
    <source>
        <dbReference type="HAMAP-Rule" id="MF_00373"/>
    </source>
</evidence>